<dbReference type="RefSeq" id="WP_179197791.1">
    <property type="nucleotide sequence ID" value="NZ_MTSE01000019.1"/>
</dbReference>
<keyword evidence="3" id="KW-1185">Reference proteome</keyword>
<evidence type="ECO:0000259" key="1">
    <source>
        <dbReference type="Pfam" id="PF17801"/>
    </source>
</evidence>
<dbReference type="Pfam" id="PF17801">
    <property type="entry name" value="Melibiase_C"/>
    <property type="match status" value="1"/>
</dbReference>
<evidence type="ECO:0000313" key="3">
    <source>
        <dbReference type="Proteomes" id="UP000194873"/>
    </source>
</evidence>
<dbReference type="EMBL" id="MTSE01000019">
    <property type="protein sequence ID" value="OUJ71015.1"/>
    <property type="molecule type" value="Genomic_DNA"/>
</dbReference>
<sequence>MQAKRALAENGVEVWVKPLGDGNSRAIALLNRGETEKQFSLSAARVGLSPKSNLRNLWRHKELGKISSKRDFVLPKHGIIVLKAS</sequence>
<dbReference type="Gene3D" id="2.60.40.1180">
    <property type="entry name" value="Golgi alpha-mannosidase II"/>
    <property type="match status" value="1"/>
</dbReference>
<proteinExistence type="predicted"/>
<organism evidence="2 3">
    <name type="scientific">Hymenobacter crusticola</name>
    <dbReference type="NCBI Taxonomy" id="1770526"/>
    <lineage>
        <taxon>Bacteria</taxon>
        <taxon>Pseudomonadati</taxon>
        <taxon>Bacteroidota</taxon>
        <taxon>Cytophagia</taxon>
        <taxon>Cytophagales</taxon>
        <taxon>Hymenobacteraceae</taxon>
        <taxon>Hymenobacter</taxon>
    </lineage>
</organism>
<dbReference type="InterPro" id="IPR013780">
    <property type="entry name" value="Glyco_hydro_b"/>
</dbReference>
<evidence type="ECO:0000313" key="2">
    <source>
        <dbReference type="EMBL" id="OUJ71015.1"/>
    </source>
</evidence>
<reference evidence="2 3" key="1">
    <citation type="submission" date="2017-01" db="EMBL/GenBank/DDBJ databases">
        <title>A new Hymenobacter.</title>
        <authorList>
            <person name="Liang Y."/>
            <person name="Feng F."/>
        </authorList>
    </citation>
    <scope>NUCLEOTIDE SEQUENCE [LARGE SCALE GENOMIC DNA]</scope>
    <source>
        <strain evidence="2">MIMBbqt21</strain>
    </source>
</reference>
<feature type="domain" description="Alpha galactosidase C-terminal" evidence="1">
    <location>
        <begin position="10"/>
        <end position="83"/>
    </location>
</feature>
<comment type="caution">
    <text evidence="2">The sequence shown here is derived from an EMBL/GenBank/DDBJ whole genome shotgun (WGS) entry which is preliminary data.</text>
</comment>
<name>A0A243W7F6_9BACT</name>
<gene>
    <name evidence="2" type="ORF">BXP70_22870</name>
</gene>
<dbReference type="SUPFAM" id="SSF51011">
    <property type="entry name" value="Glycosyl hydrolase domain"/>
    <property type="match status" value="1"/>
</dbReference>
<dbReference type="InterPro" id="IPR041233">
    <property type="entry name" value="Melibiase_C"/>
</dbReference>
<protein>
    <recommendedName>
        <fullName evidence="1">Alpha galactosidase C-terminal domain-containing protein</fullName>
    </recommendedName>
</protein>
<dbReference type="AlphaFoldDB" id="A0A243W7F6"/>
<accession>A0A243W7F6</accession>
<dbReference type="Proteomes" id="UP000194873">
    <property type="component" value="Unassembled WGS sequence"/>
</dbReference>